<evidence type="ECO:0000259" key="2">
    <source>
        <dbReference type="Pfam" id="PF05199"/>
    </source>
</evidence>
<keyword evidence="4" id="KW-1185">Reference proteome</keyword>
<dbReference type="InterPro" id="IPR007867">
    <property type="entry name" value="GMC_OxRtase_C"/>
</dbReference>
<comment type="similarity">
    <text evidence="1">Belongs to the GMC oxidoreductase family.</text>
</comment>
<dbReference type="Gene3D" id="3.30.560.10">
    <property type="entry name" value="Glucose Oxidase, domain 3"/>
    <property type="match status" value="2"/>
</dbReference>
<dbReference type="SUPFAM" id="SSF54373">
    <property type="entry name" value="FAD-linked reductases, C-terminal domain"/>
    <property type="match status" value="1"/>
</dbReference>
<name>A0ABP1RI88_9HEXA</name>
<gene>
    <name evidence="3" type="ORF">ODALV1_LOCUS22496</name>
</gene>
<dbReference type="PANTHER" id="PTHR11552">
    <property type="entry name" value="GLUCOSE-METHANOL-CHOLINE GMC OXIDOREDUCTASE"/>
    <property type="match status" value="1"/>
</dbReference>
<dbReference type="Gene3D" id="3.50.50.60">
    <property type="entry name" value="FAD/NAD(P)-binding domain"/>
    <property type="match status" value="2"/>
</dbReference>
<proteinExistence type="inferred from homology"/>
<dbReference type="Pfam" id="PF05199">
    <property type="entry name" value="GMC_oxred_C"/>
    <property type="match status" value="1"/>
</dbReference>
<protein>
    <recommendedName>
        <fullName evidence="2">Glucose-methanol-choline oxidoreductase C-terminal domain-containing protein</fullName>
    </recommendedName>
</protein>
<evidence type="ECO:0000313" key="4">
    <source>
        <dbReference type="Proteomes" id="UP001642540"/>
    </source>
</evidence>
<feature type="domain" description="Glucose-methanol-choline oxidoreductase C-terminal" evidence="2">
    <location>
        <begin position="84"/>
        <end position="222"/>
    </location>
</feature>
<sequence length="238" mass="26839">MLKYFKKSEDYRGDFPSDEYYGYNGPIPVSRPRYAPGLENWLEAGRTFGYSIADSNGPQKIKGIERSEWESASLLWHCIALGRPKSRGNVKLNVSDVDGNPLIDFQFVSTPEDRQVLLEGIHTALKIFEETPSYQRLQARLAPIDMPACQQHEYRSEEFWKCFISPVATAFIHAAGPCRMGKGEDDADDAVVDSRLKVIGVEGLRVEDASIMPNVVNANLHAAKRHQILHYKTGKLRI</sequence>
<dbReference type="InterPro" id="IPR036188">
    <property type="entry name" value="FAD/NAD-bd_sf"/>
</dbReference>
<dbReference type="InterPro" id="IPR012132">
    <property type="entry name" value="GMC_OxRdtase"/>
</dbReference>
<dbReference type="PANTHER" id="PTHR11552:SF147">
    <property type="entry name" value="CHOLINE DEHYDROGENASE, MITOCHONDRIAL"/>
    <property type="match status" value="1"/>
</dbReference>
<dbReference type="Proteomes" id="UP001642540">
    <property type="component" value="Unassembled WGS sequence"/>
</dbReference>
<evidence type="ECO:0000256" key="1">
    <source>
        <dbReference type="ARBA" id="ARBA00010790"/>
    </source>
</evidence>
<dbReference type="EMBL" id="CAXLJM020000075">
    <property type="protein sequence ID" value="CAL8128728.1"/>
    <property type="molecule type" value="Genomic_DNA"/>
</dbReference>
<evidence type="ECO:0000313" key="3">
    <source>
        <dbReference type="EMBL" id="CAL8128728.1"/>
    </source>
</evidence>
<organism evidence="3 4">
    <name type="scientific">Orchesella dallaii</name>
    <dbReference type="NCBI Taxonomy" id="48710"/>
    <lineage>
        <taxon>Eukaryota</taxon>
        <taxon>Metazoa</taxon>
        <taxon>Ecdysozoa</taxon>
        <taxon>Arthropoda</taxon>
        <taxon>Hexapoda</taxon>
        <taxon>Collembola</taxon>
        <taxon>Entomobryomorpha</taxon>
        <taxon>Entomobryoidea</taxon>
        <taxon>Orchesellidae</taxon>
        <taxon>Orchesellinae</taxon>
        <taxon>Orchesella</taxon>
    </lineage>
</organism>
<accession>A0ABP1RI88</accession>
<comment type="caution">
    <text evidence="3">The sequence shown here is derived from an EMBL/GenBank/DDBJ whole genome shotgun (WGS) entry which is preliminary data.</text>
</comment>
<reference evidence="3 4" key="1">
    <citation type="submission" date="2024-08" db="EMBL/GenBank/DDBJ databases">
        <authorList>
            <person name="Cucini C."/>
            <person name="Frati F."/>
        </authorList>
    </citation>
    <scope>NUCLEOTIDE SEQUENCE [LARGE SCALE GENOMIC DNA]</scope>
</reference>
<dbReference type="SUPFAM" id="SSF51905">
    <property type="entry name" value="FAD/NAD(P)-binding domain"/>
    <property type="match status" value="1"/>
</dbReference>